<evidence type="ECO:0000256" key="2">
    <source>
        <dbReference type="ARBA" id="ARBA00022475"/>
    </source>
</evidence>
<name>A0AAN9G6R4_9CAEN</name>
<evidence type="ECO:0000256" key="5">
    <source>
        <dbReference type="ARBA" id="ARBA00022737"/>
    </source>
</evidence>
<feature type="signal peptide" evidence="14">
    <location>
        <begin position="1"/>
        <end position="45"/>
    </location>
</feature>
<feature type="compositionally biased region" description="Basic and acidic residues" evidence="12">
    <location>
        <begin position="1278"/>
        <end position="1293"/>
    </location>
</feature>
<keyword evidence="17" id="KW-1185">Reference proteome</keyword>
<dbReference type="InterPro" id="IPR050174">
    <property type="entry name" value="Protocadherin/Cadherin-CA"/>
</dbReference>
<keyword evidence="6 11" id="KW-0106">Calcium</keyword>
<evidence type="ECO:0000256" key="8">
    <source>
        <dbReference type="ARBA" id="ARBA00022989"/>
    </source>
</evidence>
<accession>A0AAN9G6R4</accession>
<feature type="compositionally biased region" description="Polar residues" evidence="12">
    <location>
        <begin position="994"/>
        <end position="1003"/>
    </location>
</feature>
<feature type="domain" description="Cadherin" evidence="15">
    <location>
        <begin position="270"/>
        <end position="377"/>
    </location>
</feature>
<dbReference type="PANTHER" id="PTHR24028:SF146">
    <property type="entry name" value="CADHERIN 96CB, ISOFORM D-RELATED"/>
    <property type="match status" value="1"/>
</dbReference>
<dbReference type="FunFam" id="2.60.40.60:FF:000007">
    <property type="entry name" value="Protocadherin alpha 2"/>
    <property type="match status" value="1"/>
</dbReference>
<dbReference type="InterPro" id="IPR015919">
    <property type="entry name" value="Cadherin-like_sf"/>
</dbReference>
<dbReference type="FunFam" id="2.60.40.60:FF:000004">
    <property type="entry name" value="Protocadherin 1 gamma 2"/>
    <property type="match status" value="1"/>
</dbReference>
<evidence type="ECO:0000256" key="7">
    <source>
        <dbReference type="ARBA" id="ARBA00022889"/>
    </source>
</evidence>
<evidence type="ECO:0000256" key="6">
    <source>
        <dbReference type="ARBA" id="ARBA00022837"/>
    </source>
</evidence>
<dbReference type="EMBL" id="JBAMIC010000013">
    <property type="protein sequence ID" value="KAK7097593.1"/>
    <property type="molecule type" value="Genomic_DNA"/>
</dbReference>
<dbReference type="CDD" id="cd11304">
    <property type="entry name" value="Cadherin_repeat"/>
    <property type="match status" value="7"/>
</dbReference>
<dbReference type="Pfam" id="PF08266">
    <property type="entry name" value="Cadherin_2"/>
    <property type="match status" value="1"/>
</dbReference>
<dbReference type="SMART" id="SM00112">
    <property type="entry name" value="CA"/>
    <property type="match status" value="7"/>
</dbReference>
<evidence type="ECO:0000313" key="16">
    <source>
        <dbReference type="EMBL" id="KAK7097593.1"/>
    </source>
</evidence>
<gene>
    <name evidence="16" type="ORF">V1264_004544</name>
</gene>
<dbReference type="GO" id="GO:0005509">
    <property type="term" value="F:calcium ion binding"/>
    <property type="evidence" value="ECO:0007669"/>
    <property type="project" value="UniProtKB-UniRule"/>
</dbReference>
<evidence type="ECO:0000256" key="9">
    <source>
        <dbReference type="ARBA" id="ARBA00023136"/>
    </source>
</evidence>
<evidence type="ECO:0000256" key="11">
    <source>
        <dbReference type="PROSITE-ProRule" id="PRU00043"/>
    </source>
</evidence>
<evidence type="ECO:0000256" key="12">
    <source>
        <dbReference type="SAM" id="MobiDB-lite"/>
    </source>
</evidence>
<feature type="compositionally biased region" description="Basic residues" evidence="12">
    <location>
        <begin position="10"/>
        <end position="20"/>
    </location>
</feature>
<keyword evidence="9 13" id="KW-0472">Membrane</keyword>
<feature type="region of interest" description="Disordered" evidence="12">
    <location>
        <begin position="919"/>
        <end position="954"/>
    </location>
</feature>
<evidence type="ECO:0000256" key="10">
    <source>
        <dbReference type="ARBA" id="ARBA00023180"/>
    </source>
</evidence>
<dbReference type="InterPro" id="IPR002126">
    <property type="entry name" value="Cadherin-like_dom"/>
</dbReference>
<sequence>MGVLSQQPLHHPHPHSLPRRHPGLFRTMMHVLLFALMAWPQVAEALVYTIPEEQPPGSHIGNLAEDTDLEQYVSSDSINNLRYSFLAGETSYTSLFRLDEATGDLSIARTGRVDREEVCRYAKQCVLPLKVAIQSTLNQFFRKVSLDINVTDINDNAPTFPDKSAEVVISESVGIPSTFPLMSAVDLDMGVDNGLKGYELIPAGGPFGLSFTPGSPNLLLVVQRPDLDHERQESYQVQVIARDGGSPPRQGTLLVNITVSDENDNKPVFTEPSYAVTVDEDVAKGYVLIAVTATDRDSGDNGRVRYRLSPQQSQTVLSMFHVNPATGELTVAGDIENGEQESYNITVEATDMGAQPFTTSTIVTVTVRDTINSPPRMTVSLLAGGNGYSIISEYASIGAVVAHIAVKDGDRGRNGIVQCQIERHPYFELQGFDVNEYKVIVARSLDRETVAAHNVTVFCTDAGVRPLTASATFEVRILDENDNSPVFAQNVYHVYLPENSVSGMSLITVVATDADADENGKVRYSLQPSARGRFIINPETGEILLNDDFDYELETSFNFTVVATDQGKRPTSSLAEVMISVTDVNDQKPSFARDVFPFTVSEFATRGRVVGRVTANDFERGVNGEVVILPDRYSIRGIPFTVHPNGSIELTGSVDHEDVTYYYFKIIAVDKGRPPLNDTAEVQITVMDENDNRPRVTSPNGTDLHLYVSMDDDIAKPVTMIQAVDPDSGLNGQIQFIITSRNDSGRFDVDANSGEVFITRALTRTDVSMYRMQVLVQDSGTPPLPADRTITVWIHAGNGTRGSGVGQASDQYILITLAIVCITIILSAIIVLIIVVMRRMDRRRKAPSGGPMHIQNPRVSGSYSDRVKADNMHNETLDDGGLGEKEYGGGGFETFGKGICEEEEDFGFSSFKGGKQDGVYGGNSLSSDDFKNQPPTDSDMLPSAASHPVSVSQESDLDLEALQLHQVLLQSYHDSTAAAGESWQPVVRQEDGQSDSSGETIPSDSGRGGSEEDISHSSHVGAALNDDSRLAALHDASFQSTVSNTFPGAGSHAHLHLHPYHHNPSKSSKSSVRDPVRNSSRKHVTFKDLSAGKRGPRPGAPGTGSSLSSPRSGTPGAQSPRGALGESSFDAEAEPPRYSQLPNRDSPRIALQGLPAGSGDSLNSPRGSLLQQQSPRDSPRSALDSPRGAPSGQDSPRSVPVYVNEPFGRGPGPATPSRDWSRSPALFNSDKPQPFARGPRSSFNSSQELQTFYPAPRPVSARPSRDHQQASPPGQRETPLDSRDPRHVRDWRNDSLATTDDCDDQRSTTTSGSYTIDNEDSYVGLDMNHAPWKDVVV</sequence>
<dbReference type="FunFam" id="2.60.40.60:FF:000092">
    <property type="entry name" value="Protocadherin 8"/>
    <property type="match status" value="2"/>
</dbReference>
<organism evidence="16 17">
    <name type="scientific">Littorina saxatilis</name>
    <dbReference type="NCBI Taxonomy" id="31220"/>
    <lineage>
        <taxon>Eukaryota</taxon>
        <taxon>Metazoa</taxon>
        <taxon>Spiralia</taxon>
        <taxon>Lophotrochozoa</taxon>
        <taxon>Mollusca</taxon>
        <taxon>Gastropoda</taxon>
        <taxon>Caenogastropoda</taxon>
        <taxon>Littorinimorpha</taxon>
        <taxon>Littorinoidea</taxon>
        <taxon>Littorinidae</taxon>
        <taxon>Littorina</taxon>
    </lineage>
</organism>
<dbReference type="GO" id="GO:0005886">
    <property type="term" value="C:plasma membrane"/>
    <property type="evidence" value="ECO:0007669"/>
    <property type="project" value="UniProtKB-SubCell"/>
</dbReference>
<protein>
    <recommendedName>
        <fullName evidence="15">Cadherin domain-containing protein</fullName>
    </recommendedName>
</protein>
<feature type="region of interest" description="Disordered" evidence="12">
    <location>
        <begin position="1049"/>
        <end position="1319"/>
    </location>
</feature>
<feature type="compositionally biased region" description="Polar residues" evidence="12">
    <location>
        <begin position="1241"/>
        <end position="1250"/>
    </location>
</feature>
<dbReference type="Gene3D" id="2.60.40.60">
    <property type="entry name" value="Cadherins"/>
    <property type="match status" value="7"/>
</dbReference>
<evidence type="ECO:0000256" key="3">
    <source>
        <dbReference type="ARBA" id="ARBA00022692"/>
    </source>
</evidence>
<evidence type="ECO:0000259" key="15">
    <source>
        <dbReference type="PROSITE" id="PS50268"/>
    </source>
</evidence>
<dbReference type="PANTHER" id="PTHR24028">
    <property type="entry name" value="CADHERIN-87A"/>
    <property type="match status" value="1"/>
</dbReference>
<feature type="domain" description="Cadherin" evidence="15">
    <location>
        <begin position="718"/>
        <end position="812"/>
    </location>
</feature>
<feature type="region of interest" description="Disordered" evidence="12">
    <location>
        <begin position="1"/>
        <end position="20"/>
    </location>
</feature>
<comment type="caution">
    <text evidence="16">The sequence shown here is derived from an EMBL/GenBank/DDBJ whole genome shotgun (WGS) entry which is preliminary data.</text>
</comment>
<feature type="domain" description="Cadherin" evidence="15">
    <location>
        <begin position="391"/>
        <end position="487"/>
    </location>
</feature>
<dbReference type="InterPro" id="IPR013164">
    <property type="entry name" value="Cadherin_N"/>
</dbReference>
<evidence type="ECO:0000256" key="4">
    <source>
        <dbReference type="ARBA" id="ARBA00022729"/>
    </source>
</evidence>
<dbReference type="SUPFAM" id="SSF49313">
    <property type="entry name" value="Cadherin-like"/>
    <property type="match status" value="7"/>
</dbReference>
<evidence type="ECO:0000256" key="14">
    <source>
        <dbReference type="SAM" id="SignalP"/>
    </source>
</evidence>
<reference evidence="16 17" key="1">
    <citation type="submission" date="2024-02" db="EMBL/GenBank/DDBJ databases">
        <title>Chromosome-scale genome assembly of the rough periwinkle Littorina saxatilis.</title>
        <authorList>
            <person name="De Jode A."/>
            <person name="Faria R."/>
            <person name="Formenti G."/>
            <person name="Sims Y."/>
            <person name="Smith T.P."/>
            <person name="Tracey A."/>
            <person name="Wood J.M.D."/>
            <person name="Zagrodzka Z.B."/>
            <person name="Johannesson K."/>
            <person name="Butlin R.K."/>
            <person name="Leder E.H."/>
        </authorList>
    </citation>
    <scope>NUCLEOTIDE SEQUENCE [LARGE SCALE GENOMIC DNA]</scope>
    <source>
        <strain evidence="16">Snail1</strain>
        <tissue evidence="16">Muscle</tissue>
    </source>
</reference>
<feature type="compositionally biased region" description="Polar residues" evidence="12">
    <location>
        <begin position="1307"/>
        <end position="1316"/>
    </location>
</feature>
<dbReference type="PROSITE" id="PS50268">
    <property type="entry name" value="CADHERIN_2"/>
    <property type="match status" value="7"/>
</dbReference>
<feature type="compositionally biased region" description="Basic residues" evidence="12">
    <location>
        <begin position="1053"/>
        <end position="1064"/>
    </location>
</feature>
<dbReference type="PROSITE" id="PS00232">
    <property type="entry name" value="CADHERIN_1"/>
    <property type="match status" value="3"/>
</dbReference>
<dbReference type="InterPro" id="IPR020894">
    <property type="entry name" value="Cadherin_CS"/>
</dbReference>
<keyword evidence="3 13" id="KW-0812">Transmembrane</keyword>
<feature type="domain" description="Cadherin" evidence="15">
    <location>
        <begin position="592"/>
        <end position="696"/>
    </location>
</feature>
<feature type="domain" description="Cadherin" evidence="15">
    <location>
        <begin position="42"/>
        <end position="160"/>
    </location>
</feature>
<feature type="region of interest" description="Disordered" evidence="12">
    <location>
        <begin position="978"/>
        <end position="1019"/>
    </location>
</feature>
<dbReference type="FunFam" id="2.60.40.60:FF:000002">
    <property type="entry name" value="Protocadherin alpha 2"/>
    <property type="match status" value="1"/>
</dbReference>
<dbReference type="Proteomes" id="UP001374579">
    <property type="component" value="Unassembled WGS sequence"/>
</dbReference>
<dbReference type="PRINTS" id="PR00205">
    <property type="entry name" value="CADHERIN"/>
</dbReference>
<keyword evidence="10" id="KW-0325">Glycoprotein</keyword>
<dbReference type="GO" id="GO:0007156">
    <property type="term" value="P:homophilic cell adhesion via plasma membrane adhesion molecules"/>
    <property type="evidence" value="ECO:0007669"/>
    <property type="project" value="InterPro"/>
</dbReference>
<feature type="chain" id="PRO_5042834660" description="Cadherin domain-containing protein" evidence="14">
    <location>
        <begin position="46"/>
        <end position="1337"/>
    </location>
</feature>
<dbReference type="Pfam" id="PF00028">
    <property type="entry name" value="Cadherin"/>
    <property type="match status" value="6"/>
</dbReference>
<keyword evidence="4 14" id="KW-0732">Signal</keyword>
<feature type="compositionally biased region" description="Polar residues" evidence="12">
    <location>
        <begin position="1107"/>
        <end position="1117"/>
    </location>
</feature>
<feature type="domain" description="Cadherin" evidence="15">
    <location>
        <begin position="161"/>
        <end position="269"/>
    </location>
</feature>
<comment type="subcellular location">
    <subcellularLocation>
        <location evidence="1">Cell membrane</location>
        <topology evidence="1">Single-pass type I membrane protein</topology>
    </subcellularLocation>
</comment>
<keyword evidence="8 13" id="KW-1133">Transmembrane helix</keyword>
<evidence type="ECO:0000256" key="13">
    <source>
        <dbReference type="SAM" id="Phobius"/>
    </source>
</evidence>
<proteinExistence type="predicted"/>
<keyword evidence="7" id="KW-0130">Cell adhesion</keyword>
<feature type="transmembrane region" description="Helical" evidence="13">
    <location>
        <begin position="812"/>
        <end position="836"/>
    </location>
</feature>
<feature type="compositionally biased region" description="Polar residues" evidence="12">
    <location>
        <begin position="1160"/>
        <end position="1176"/>
    </location>
</feature>
<evidence type="ECO:0000256" key="1">
    <source>
        <dbReference type="ARBA" id="ARBA00004251"/>
    </source>
</evidence>
<feature type="region of interest" description="Disordered" evidence="12">
    <location>
        <begin position="844"/>
        <end position="865"/>
    </location>
</feature>
<keyword evidence="2" id="KW-1003">Cell membrane</keyword>
<feature type="domain" description="Cadherin" evidence="15">
    <location>
        <begin position="488"/>
        <end position="591"/>
    </location>
</feature>
<evidence type="ECO:0000313" key="17">
    <source>
        <dbReference type="Proteomes" id="UP001374579"/>
    </source>
</evidence>
<dbReference type="FunFam" id="2.60.40.60:FF:000020">
    <property type="entry name" value="Dachsous cadherin-related 1b"/>
    <property type="match status" value="1"/>
</dbReference>
<keyword evidence="5" id="KW-0677">Repeat</keyword>